<feature type="transmembrane region" description="Helical" evidence="1">
    <location>
        <begin position="77"/>
        <end position="99"/>
    </location>
</feature>
<evidence type="ECO:0000256" key="1">
    <source>
        <dbReference type="SAM" id="Phobius"/>
    </source>
</evidence>
<gene>
    <name evidence="2" type="ORF">LSP00402_LOCUS642</name>
</gene>
<dbReference type="EMBL" id="HBHP01001010">
    <property type="protein sequence ID" value="CAD9745139.1"/>
    <property type="molecule type" value="Transcribed_RNA"/>
</dbReference>
<reference evidence="2" key="1">
    <citation type="submission" date="2021-01" db="EMBL/GenBank/DDBJ databases">
        <authorList>
            <person name="Corre E."/>
            <person name="Pelletier E."/>
            <person name="Niang G."/>
            <person name="Scheremetjew M."/>
            <person name="Finn R."/>
            <person name="Kale V."/>
            <person name="Holt S."/>
            <person name="Cochrane G."/>
            <person name="Meng A."/>
            <person name="Brown T."/>
            <person name="Cohen L."/>
        </authorList>
    </citation>
    <scope>NUCLEOTIDE SEQUENCE</scope>
    <source>
        <strain evidence="2">CCMP622</strain>
    </source>
</reference>
<keyword evidence="1" id="KW-0472">Membrane</keyword>
<organism evidence="2">
    <name type="scientific">Lotharella oceanica</name>
    <dbReference type="NCBI Taxonomy" id="641309"/>
    <lineage>
        <taxon>Eukaryota</taxon>
        <taxon>Sar</taxon>
        <taxon>Rhizaria</taxon>
        <taxon>Cercozoa</taxon>
        <taxon>Chlorarachniophyceae</taxon>
        <taxon>Lotharella</taxon>
    </lineage>
</organism>
<keyword evidence="1" id="KW-1133">Transmembrane helix</keyword>
<evidence type="ECO:0000313" key="2">
    <source>
        <dbReference type="EMBL" id="CAD9745139.1"/>
    </source>
</evidence>
<proteinExistence type="predicted"/>
<protein>
    <submittedName>
        <fullName evidence="2">Uncharacterized protein</fullName>
    </submittedName>
</protein>
<name>A0A7S2TEW3_9EUKA</name>
<accession>A0A7S2TEW3</accession>
<dbReference type="AlphaFoldDB" id="A0A7S2TEW3"/>
<keyword evidence="1" id="KW-0812">Transmembrane</keyword>
<sequence length="124" mass="13812">MALLALLAMSAMALQPEQDTSDLNLASKSYNDVRSNLANMPVGNKFFFGGIHTSEVLDEPNEKEVQLTFIETVNRNMWAFSLMSMCVALVGVVLMKIFYSTPLKDEDDKNSKTHPGHLGNEEAW</sequence>